<accession>E4WY79</accession>
<evidence type="ECO:0000256" key="1">
    <source>
        <dbReference type="SAM" id="MobiDB-lite"/>
    </source>
</evidence>
<evidence type="ECO:0000313" key="5">
    <source>
        <dbReference type="Proteomes" id="UP000001307"/>
    </source>
</evidence>
<dbReference type="OrthoDB" id="1884872at2759"/>
<feature type="compositionally biased region" description="Basic and acidic residues" evidence="1">
    <location>
        <begin position="12"/>
        <end position="22"/>
    </location>
</feature>
<feature type="compositionally biased region" description="Basic and acidic residues" evidence="1">
    <location>
        <begin position="55"/>
        <end position="64"/>
    </location>
</feature>
<feature type="compositionally biased region" description="Basic and acidic residues" evidence="1">
    <location>
        <begin position="82"/>
        <end position="102"/>
    </location>
</feature>
<keyword evidence="5" id="KW-1185">Reference proteome</keyword>
<gene>
    <name evidence="3" type="ORF">GSOID_T00011880001</name>
    <name evidence="4" type="ORF">GSOID_T00032491001</name>
</gene>
<feature type="region of interest" description="Disordered" evidence="1">
    <location>
        <begin position="121"/>
        <end position="156"/>
    </location>
</feature>
<evidence type="ECO:0000313" key="3">
    <source>
        <dbReference type="EMBL" id="CBY22323.1"/>
    </source>
</evidence>
<dbReference type="EMBL" id="FN653018">
    <property type="protein sequence ID" value="CBY22323.1"/>
    <property type="molecule type" value="Genomic_DNA"/>
</dbReference>
<dbReference type="AlphaFoldDB" id="E4WY79"/>
<evidence type="ECO:0000259" key="2">
    <source>
        <dbReference type="PROSITE" id="PS51321"/>
    </source>
</evidence>
<proteinExistence type="predicted"/>
<organism evidence="3">
    <name type="scientific">Oikopleura dioica</name>
    <name type="common">Tunicate</name>
    <dbReference type="NCBI Taxonomy" id="34765"/>
    <lineage>
        <taxon>Eukaryota</taxon>
        <taxon>Metazoa</taxon>
        <taxon>Chordata</taxon>
        <taxon>Tunicata</taxon>
        <taxon>Appendicularia</taxon>
        <taxon>Copelata</taxon>
        <taxon>Oikopleuridae</taxon>
        <taxon>Oikopleura</taxon>
    </lineage>
</organism>
<dbReference type="InterPro" id="IPR003618">
    <property type="entry name" value="TFIIS_cen_dom"/>
</dbReference>
<dbReference type="CDD" id="cd21538">
    <property type="entry name" value="SPOC_TFIIS"/>
    <property type="match status" value="1"/>
</dbReference>
<protein>
    <recommendedName>
        <fullName evidence="2">TFIIS central domain-containing protein</fullName>
    </recommendedName>
</protein>
<dbReference type="Proteomes" id="UP000001307">
    <property type="component" value="Unassembled WGS sequence"/>
</dbReference>
<feature type="domain" description="TFIIS central" evidence="2">
    <location>
        <begin position="1"/>
        <end position="34"/>
    </location>
</feature>
<dbReference type="Pfam" id="PF07744">
    <property type="entry name" value="SPOC"/>
    <property type="match status" value="1"/>
</dbReference>
<feature type="compositionally biased region" description="Basic and acidic residues" evidence="1">
    <location>
        <begin position="471"/>
        <end position="486"/>
    </location>
</feature>
<feature type="region of interest" description="Disordered" evidence="1">
    <location>
        <begin position="188"/>
        <end position="214"/>
    </location>
</feature>
<dbReference type="PROSITE" id="PS51321">
    <property type="entry name" value="TFIIS_CENTRAL"/>
    <property type="match status" value="1"/>
</dbReference>
<feature type="compositionally biased region" description="Basic and acidic residues" evidence="1">
    <location>
        <begin position="371"/>
        <end position="395"/>
    </location>
</feature>
<feature type="region of interest" description="Disordered" evidence="1">
    <location>
        <begin position="433"/>
        <end position="554"/>
    </location>
</feature>
<feature type="region of interest" description="Disordered" evidence="1">
    <location>
        <begin position="55"/>
        <end position="102"/>
    </location>
</feature>
<feature type="region of interest" description="Disordered" evidence="1">
    <location>
        <begin position="1"/>
        <end position="22"/>
    </location>
</feature>
<evidence type="ECO:0000313" key="4">
    <source>
        <dbReference type="EMBL" id="CBY38541.1"/>
    </source>
</evidence>
<feature type="compositionally biased region" description="Basic and acidic residues" evidence="1">
    <location>
        <begin position="495"/>
        <end position="506"/>
    </location>
</feature>
<feature type="compositionally biased region" description="Basic and acidic residues" evidence="1">
    <location>
        <begin position="513"/>
        <end position="534"/>
    </location>
</feature>
<dbReference type="InParanoid" id="E4WY79"/>
<sequence>MTSNDMATEEMVNEREKQQKEALEQVLKIEEQKQKEAARPTAKITHKGEIEIERFDDTVNRSELEITNSSLNATSEPAPTPKKPEPKKQESPRKKAGTIEKMSDVEMKTIEKMMAAQEKKLDNGTFDSYEPPMEWDTGNGDEDLPEAKTPEYVFNPNSPDDIAEPAEEMSTTPPFKEIDFVEAEDPAIADEPNSPENSPGVEIKQPDESSTNSMSKVWTGRVGFPEGQKVHANGYIISGKVDKKMIRRAIPKELKVVGSLTFNDAGKYINEIRQASDPTRICVMALYGLSASEQDDYREALIYLSERVKCGVVKCSSTNDIFKDLYIVPLKDDEELPNWLTPMNGPGLDDDHPAIFLLVMVKRSDRNRKRPEKEKHRSRERTSSSRSHHSDKTEDSEPIATSGAPVLPISEENFENIKETLKLLNPASLAPDSPVAELTPHDWNTAVPPPINHPPPPHPRNPTADPYYNDHPPHQPSRDFDMRSKPYDGPPPPPRHYDDRGWDRRGPPPPNDYYREDRRGYDRGPQRGWHDHSPYRGGGRGRGRGFHRGHPRDY</sequence>
<dbReference type="InterPro" id="IPR012921">
    <property type="entry name" value="SPOC_C"/>
</dbReference>
<feature type="compositionally biased region" description="Basic residues" evidence="1">
    <location>
        <begin position="539"/>
        <end position="554"/>
    </location>
</feature>
<feature type="compositionally biased region" description="Polar residues" evidence="1">
    <location>
        <begin position="65"/>
        <end position="75"/>
    </location>
</feature>
<dbReference type="GO" id="GO:0006351">
    <property type="term" value="P:DNA-templated transcription"/>
    <property type="evidence" value="ECO:0007669"/>
    <property type="project" value="InterPro"/>
</dbReference>
<dbReference type="Proteomes" id="UP000011014">
    <property type="component" value="Unassembled WGS sequence"/>
</dbReference>
<feature type="compositionally biased region" description="Pro residues" evidence="1">
    <location>
        <begin position="447"/>
        <end position="460"/>
    </location>
</feature>
<dbReference type="EMBL" id="FN655254">
    <property type="protein sequence ID" value="CBY38541.1"/>
    <property type="molecule type" value="Genomic_DNA"/>
</dbReference>
<name>E4WY79_OIKDI</name>
<reference evidence="3" key="1">
    <citation type="journal article" date="2010" name="Science">
        <title>Plasticity of animal genome architecture unmasked by rapid evolution of a pelagic tunicate.</title>
        <authorList>
            <person name="Denoeud F."/>
            <person name="Henriet S."/>
            <person name="Mungpakdee S."/>
            <person name="Aury J.M."/>
            <person name="Da Silva C."/>
            <person name="Brinkmann H."/>
            <person name="Mikhaleva J."/>
            <person name="Olsen L.C."/>
            <person name="Jubin C."/>
            <person name="Canestro C."/>
            <person name="Bouquet J.M."/>
            <person name="Danks G."/>
            <person name="Poulain J."/>
            <person name="Campsteijn C."/>
            <person name="Adamski M."/>
            <person name="Cross I."/>
            <person name="Yadetie F."/>
            <person name="Muffato M."/>
            <person name="Louis A."/>
            <person name="Butcher S."/>
            <person name="Tsagkogeorga G."/>
            <person name="Konrad A."/>
            <person name="Singh S."/>
            <person name="Jensen M.F."/>
            <person name="Cong E.H."/>
            <person name="Eikeseth-Otteraa H."/>
            <person name="Noel B."/>
            <person name="Anthouard V."/>
            <person name="Porcel B.M."/>
            <person name="Kachouri-Lafond R."/>
            <person name="Nishino A."/>
            <person name="Ugolini M."/>
            <person name="Chourrout P."/>
            <person name="Nishida H."/>
            <person name="Aasland R."/>
            <person name="Huzurbazar S."/>
            <person name="Westhof E."/>
            <person name="Delsuc F."/>
            <person name="Lehrach H."/>
            <person name="Reinhardt R."/>
            <person name="Weissenbach J."/>
            <person name="Roy S.W."/>
            <person name="Artiguenave F."/>
            <person name="Postlethwait J.H."/>
            <person name="Manak J.R."/>
            <person name="Thompson E.M."/>
            <person name="Jaillon O."/>
            <person name="Du Pasquier L."/>
            <person name="Boudinot P."/>
            <person name="Liberles D.A."/>
            <person name="Volff J.N."/>
            <person name="Philippe H."/>
            <person name="Lenhard B."/>
            <person name="Roest Crollius H."/>
            <person name="Wincker P."/>
            <person name="Chourrout D."/>
        </authorList>
    </citation>
    <scope>NUCLEOTIDE SEQUENCE [LARGE SCALE GENOMIC DNA]</scope>
</reference>
<feature type="region of interest" description="Disordered" evidence="1">
    <location>
        <begin position="366"/>
        <end position="407"/>
    </location>
</feature>